<dbReference type="Pfam" id="PF23186">
    <property type="entry name" value="DUF7059"/>
    <property type="match status" value="1"/>
</dbReference>
<reference evidence="7 8" key="1">
    <citation type="submission" date="2024-09" db="EMBL/GenBank/DDBJ databases">
        <authorList>
            <person name="Sun Q."/>
            <person name="Mori K."/>
        </authorList>
    </citation>
    <scope>NUCLEOTIDE SEQUENCE [LARGE SCALE GENOMIC DNA]</scope>
    <source>
        <strain evidence="7 8">KCTC 23076</strain>
    </source>
</reference>
<dbReference type="InterPro" id="IPR052190">
    <property type="entry name" value="Euk-Arch_PrmC-MTase"/>
</dbReference>
<dbReference type="PROSITE" id="PS00092">
    <property type="entry name" value="N6_MTASE"/>
    <property type="match status" value="1"/>
</dbReference>
<evidence type="ECO:0000256" key="1">
    <source>
        <dbReference type="ARBA" id="ARBA00006149"/>
    </source>
</evidence>
<evidence type="ECO:0000313" key="8">
    <source>
        <dbReference type="Proteomes" id="UP001589896"/>
    </source>
</evidence>
<feature type="domain" description="DUF7059" evidence="6">
    <location>
        <begin position="21"/>
        <end position="104"/>
    </location>
</feature>
<evidence type="ECO:0000259" key="6">
    <source>
        <dbReference type="Pfam" id="PF23186"/>
    </source>
</evidence>
<evidence type="ECO:0000313" key="7">
    <source>
        <dbReference type="EMBL" id="MFC0678466.1"/>
    </source>
</evidence>
<gene>
    <name evidence="7" type="ORF">ACFFGH_11515</name>
</gene>
<accession>A0ABV6RNT6</accession>
<comment type="caution">
    <text evidence="7">The sequence shown here is derived from an EMBL/GenBank/DDBJ whole genome shotgun (WGS) entry which is preliminary data.</text>
</comment>
<evidence type="ECO:0000259" key="5">
    <source>
        <dbReference type="Pfam" id="PF05175"/>
    </source>
</evidence>
<dbReference type="SUPFAM" id="SSF53335">
    <property type="entry name" value="S-adenosyl-L-methionine-dependent methyltransferases"/>
    <property type="match status" value="1"/>
</dbReference>
<dbReference type="GO" id="GO:0032259">
    <property type="term" value="P:methylation"/>
    <property type="evidence" value="ECO:0007669"/>
    <property type="project" value="UniProtKB-KW"/>
</dbReference>
<dbReference type="Pfam" id="PF05175">
    <property type="entry name" value="MTS"/>
    <property type="match status" value="1"/>
</dbReference>
<dbReference type="InterPro" id="IPR007848">
    <property type="entry name" value="Small_mtfrase_dom"/>
</dbReference>
<dbReference type="InterPro" id="IPR055487">
    <property type="entry name" value="DUF7059"/>
</dbReference>
<dbReference type="Proteomes" id="UP001589896">
    <property type="component" value="Unassembled WGS sequence"/>
</dbReference>
<keyword evidence="3" id="KW-0808">Transferase</keyword>
<dbReference type="CDD" id="cd02440">
    <property type="entry name" value="AdoMet_MTases"/>
    <property type="match status" value="1"/>
</dbReference>
<dbReference type="Gene3D" id="3.40.50.150">
    <property type="entry name" value="Vaccinia Virus protein VP39"/>
    <property type="match status" value="1"/>
</dbReference>
<sequence length="505" mass="53564">MLTPTLHAPLIARLRTDLAGAGFTVEALTTLWGAEAAEALARGFRVPARRAIRGATRPSAVLAAVFVLGDERPVEELDAALPGCGAAGAEELGLVALDGDRVRTRVDLRPYSFVDGDGVGNWWIASDPGELTSGGPLREDHVLGVGGASLTLSGLILPIPVGTALDLGTGCGIQALHAARYADHVVATDISERALAFAAFNAALNAVDTIEFRLGSLFEPVAGERFDLIVSNPPFVITPRAPGVPEYEYRDGGRAGDELIQAVIGGLRDHLAPGGTAQLLGNWEYRAGVDAFDRVRAWTDGLDAWVIERDTLDPALYAETWIRDGGLKPGSDDFDRLYELWLDDFRSRAVDRIGFGYLMLRRPAGTPTLARFERLSGELGEHGAGLGGAIAGMLRTHDRLQALDDVALLSQALTVAPDVTEERHHWPGEEHPRVIALRQGGGFARSVPADTALAGFVGACDGTLSGAALMSALAEVLGADAAELRTALLPDVRRLLVEGFLRFAD</sequence>
<dbReference type="RefSeq" id="WP_386668347.1">
    <property type="nucleotide sequence ID" value="NZ_JBHLTG010000002.1"/>
</dbReference>
<dbReference type="InterPro" id="IPR029063">
    <property type="entry name" value="SAM-dependent_MTases_sf"/>
</dbReference>
<dbReference type="PANTHER" id="PTHR45875:SF1">
    <property type="entry name" value="METHYLTRANSFERASE N6AMT1"/>
    <property type="match status" value="1"/>
</dbReference>
<dbReference type="PANTHER" id="PTHR45875">
    <property type="entry name" value="METHYLTRANSFERASE N6AMT1"/>
    <property type="match status" value="1"/>
</dbReference>
<evidence type="ECO:0000256" key="3">
    <source>
        <dbReference type="ARBA" id="ARBA00022679"/>
    </source>
</evidence>
<evidence type="ECO:0000256" key="2">
    <source>
        <dbReference type="ARBA" id="ARBA00022603"/>
    </source>
</evidence>
<proteinExistence type="inferred from homology"/>
<dbReference type="InterPro" id="IPR002052">
    <property type="entry name" value="DNA_methylase_N6_adenine_CS"/>
</dbReference>
<comment type="similarity">
    <text evidence="1">Belongs to the eukaryotic/archaeal PrmC-related family.</text>
</comment>
<dbReference type="EMBL" id="JBHLTG010000002">
    <property type="protein sequence ID" value="MFC0678466.1"/>
    <property type="molecule type" value="Genomic_DNA"/>
</dbReference>
<feature type="domain" description="Methyltransferase small" evidence="5">
    <location>
        <begin position="160"/>
        <end position="236"/>
    </location>
</feature>
<organism evidence="7 8">
    <name type="scientific">Lysobacter korlensis</name>
    <dbReference type="NCBI Taxonomy" id="553636"/>
    <lineage>
        <taxon>Bacteria</taxon>
        <taxon>Pseudomonadati</taxon>
        <taxon>Pseudomonadota</taxon>
        <taxon>Gammaproteobacteria</taxon>
        <taxon>Lysobacterales</taxon>
        <taxon>Lysobacteraceae</taxon>
        <taxon>Lysobacter</taxon>
    </lineage>
</organism>
<name>A0ABV6RNT6_9GAMM</name>
<keyword evidence="8" id="KW-1185">Reference proteome</keyword>
<evidence type="ECO:0000256" key="4">
    <source>
        <dbReference type="ARBA" id="ARBA00022691"/>
    </source>
</evidence>
<dbReference type="GO" id="GO:0008168">
    <property type="term" value="F:methyltransferase activity"/>
    <property type="evidence" value="ECO:0007669"/>
    <property type="project" value="UniProtKB-KW"/>
</dbReference>
<keyword evidence="4" id="KW-0949">S-adenosyl-L-methionine</keyword>
<keyword evidence="2 7" id="KW-0489">Methyltransferase</keyword>
<protein>
    <submittedName>
        <fullName evidence="7">Methyltransferase</fullName>
    </submittedName>
</protein>